<keyword evidence="5" id="KW-0547">Nucleotide-binding</keyword>
<feature type="domain" description="ABC transmembrane type-1" evidence="12">
    <location>
        <begin position="51"/>
        <end position="337"/>
    </location>
</feature>
<dbReference type="GO" id="GO:0005524">
    <property type="term" value="F:ATP binding"/>
    <property type="evidence" value="ECO:0007669"/>
    <property type="project" value="UniProtKB-KW"/>
</dbReference>
<dbReference type="Gene3D" id="1.20.1560.10">
    <property type="entry name" value="ABC transporter type 1, transmembrane domain"/>
    <property type="match status" value="1"/>
</dbReference>
<dbReference type="InterPro" id="IPR027417">
    <property type="entry name" value="P-loop_NTPase"/>
</dbReference>
<name>A0A6J6ZJZ5_9ZZZZ</name>
<evidence type="ECO:0000256" key="4">
    <source>
        <dbReference type="ARBA" id="ARBA00022692"/>
    </source>
</evidence>
<evidence type="ECO:0000256" key="3">
    <source>
        <dbReference type="ARBA" id="ARBA00022475"/>
    </source>
</evidence>
<evidence type="ECO:0000256" key="10">
    <source>
        <dbReference type="SAM" id="Phobius"/>
    </source>
</evidence>
<evidence type="ECO:0000313" key="13">
    <source>
        <dbReference type="EMBL" id="CAB4693111.1"/>
    </source>
</evidence>
<dbReference type="SMART" id="SM00382">
    <property type="entry name" value="AAA"/>
    <property type="match status" value="1"/>
</dbReference>
<keyword evidence="7 10" id="KW-1133">Transmembrane helix</keyword>
<dbReference type="PANTHER" id="PTHR43394">
    <property type="entry name" value="ATP-DEPENDENT PERMEASE MDL1, MITOCHONDRIAL"/>
    <property type="match status" value="1"/>
</dbReference>
<evidence type="ECO:0000256" key="5">
    <source>
        <dbReference type="ARBA" id="ARBA00022741"/>
    </source>
</evidence>
<dbReference type="Pfam" id="PF00005">
    <property type="entry name" value="ABC_tran"/>
    <property type="match status" value="1"/>
</dbReference>
<organism evidence="14">
    <name type="scientific">freshwater metagenome</name>
    <dbReference type="NCBI Taxonomy" id="449393"/>
    <lineage>
        <taxon>unclassified sequences</taxon>
        <taxon>metagenomes</taxon>
        <taxon>ecological metagenomes</taxon>
    </lineage>
</organism>
<feature type="transmembrane region" description="Helical" evidence="10">
    <location>
        <begin position="50"/>
        <end position="72"/>
    </location>
</feature>
<comment type="subcellular location">
    <subcellularLocation>
        <location evidence="1">Cell membrane</location>
        <topology evidence="1">Multi-pass membrane protein</topology>
    </subcellularLocation>
</comment>
<dbReference type="Gene3D" id="3.40.50.300">
    <property type="entry name" value="P-loop containing nucleotide triphosphate hydrolases"/>
    <property type="match status" value="1"/>
</dbReference>
<dbReference type="SUPFAM" id="SSF52540">
    <property type="entry name" value="P-loop containing nucleoside triphosphate hydrolases"/>
    <property type="match status" value="1"/>
</dbReference>
<evidence type="ECO:0000313" key="15">
    <source>
        <dbReference type="EMBL" id="CAB4970365.1"/>
    </source>
</evidence>
<dbReference type="EMBL" id="CAFBOG010000019">
    <property type="protein sequence ID" value="CAB4970365.1"/>
    <property type="molecule type" value="Genomic_DNA"/>
</dbReference>
<evidence type="ECO:0000256" key="9">
    <source>
        <dbReference type="SAM" id="MobiDB-lite"/>
    </source>
</evidence>
<sequence>MTALSHSSEAPPEDEIPQVTDSNLDEKAASPTRQGLALIARFVRMHPSSFFMSLLGGVSWALLVVAATYILGRITDEVIEPAFEGGVSASTVWMAVAALFIIAFLRGLSVVIRRWFGSLTETRAQATLRAEVTDRLLVMPMSAYRRHPTGELLANADVDITTGTQLLMPLPFSVGVIALAAFSLVSLFTADPSFALVALVLFPALAFLSRYYTNKVNEPAAQVQARLGQVSSIAHESFDGALVVKTLGREGDEDLRFQAAANQLRTDRLVVANMTSVFQPLIDLLPNLGIIALLLVGAWQVDHDEATVGQLVQAVALFGWLAFPMRIVGFMFESMPRSVVSIERVDALLDEPVDAAAQAQVSAAGSTDELSTSALPDGPLAVEMSAVSFEYGETSVLSGVTFTAPAGQTVALVGSTGSGRSTLTNLMMRLDEPSSGQILLGGVPIAELNPDELRSAVSVAFQESFLFASSISDNVSMGRELTQEQLDDALDRSRAGKFVAKLPKAQETILGERGVTLSGGQRQRVALARALAGEPRVLLLDDATSAVDPVIEAQILAGLRNSDTTMLIVAHRLSTILLADKIVHLEDGRIRGEGTHQELLADPEYAALVTAYESEELQDHDGHFAEDADLEVDATWGEAVLHPVDPVHPVAPDEVTE</sequence>
<feature type="transmembrane region" description="Helical" evidence="10">
    <location>
        <begin position="194"/>
        <end position="212"/>
    </location>
</feature>
<feature type="region of interest" description="Disordered" evidence="9">
    <location>
        <begin position="1"/>
        <end position="24"/>
    </location>
</feature>
<evidence type="ECO:0000256" key="1">
    <source>
        <dbReference type="ARBA" id="ARBA00004651"/>
    </source>
</evidence>
<accession>A0A6J6ZJZ5</accession>
<feature type="domain" description="ABC transporter" evidence="11">
    <location>
        <begin position="382"/>
        <end position="612"/>
    </location>
</feature>
<keyword evidence="4 10" id="KW-0812">Transmembrane</keyword>
<dbReference type="GO" id="GO:0005886">
    <property type="term" value="C:plasma membrane"/>
    <property type="evidence" value="ECO:0007669"/>
    <property type="project" value="UniProtKB-SubCell"/>
</dbReference>
<dbReference type="AlphaFoldDB" id="A0A6J6ZJZ5"/>
<protein>
    <submittedName>
        <fullName evidence="14">Unannotated protein</fullName>
    </submittedName>
</protein>
<dbReference type="Pfam" id="PF00664">
    <property type="entry name" value="ABC_membrane"/>
    <property type="match status" value="1"/>
</dbReference>
<proteinExistence type="predicted"/>
<dbReference type="InterPro" id="IPR003439">
    <property type="entry name" value="ABC_transporter-like_ATP-bd"/>
</dbReference>
<evidence type="ECO:0000256" key="2">
    <source>
        <dbReference type="ARBA" id="ARBA00022448"/>
    </source>
</evidence>
<dbReference type="SUPFAM" id="SSF90123">
    <property type="entry name" value="ABC transporter transmembrane region"/>
    <property type="match status" value="1"/>
</dbReference>
<feature type="transmembrane region" description="Helical" evidence="10">
    <location>
        <begin position="281"/>
        <end position="299"/>
    </location>
</feature>
<keyword evidence="8 10" id="KW-0472">Membrane</keyword>
<dbReference type="PROSITE" id="PS50893">
    <property type="entry name" value="ABC_TRANSPORTER_2"/>
    <property type="match status" value="1"/>
</dbReference>
<keyword evidence="2" id="KW-0813">Transport</keyword>
<dbReference type="PROSITE" id="PS50929">
    <property type="entry name" value="ABC_TM1F"/>
    <property type="match status" value="1"/>
</dbReference>
<dbReference type="EMBL" id="CAEZXS010000045">
    <property type="protein sequence ID" value="CAB4693111.1"/>
    <property type="molecule type" value="Genomic_DNA"/>
</dbReference>
<feature type="transmembrane region" description="Helical" evidence="10">
    <location>
        <begin position="166"/>
        <end position="188"/>
    </location>
</feature>
<dbReference type="FunFam" id="3.40.50.300:FF:000299">
    <property type="entry name" value="ABC transporter ATP-binding protein/permease"/>
    <property type="match status" value="1"/>
</dbReference>
<feature type="transmembrane region" description="Helical" evidence="10">
    <location>
        <begin position="92"/>
        <end position="112"/>
    </location>
</feature>
<dbReference type="GO" id="GO:0016887">
    <property type="term" value="F:ATP hydrolysis activity"/>
    <property type="evidence" value="ECO:0007669"/>
    <property type="project" value="InterPro"/>
</dbReference>
<dbReference type="InterPro" id="IPR017871">
    <property type="entry name" value="ABC_transporter-like_CS"/>
</dbReference>
<dbReference type="InterPro" id="IPR036640">
    <property type="entry name" value="ABC1_TM_sf"/>
</dbReference>
<dbReference type="InterPro" id="IPR011527">
    <property type="entry name" value="ABC1_TM_dom"/>
</dbReference>
<evidence type="ECO:0000313" key="16">
    <source>
        <dbReference type="EMBL" id="CAB5059124.1"/>
    </source>
</evidence>
<dbReference type="EMBL" id="CAFAAQ010000198">
    <property type="protein sequence ID" value="CAB4820096.1"/>
    <property type="molecule type" value="Genomic_DNA"/>
</dbReference>
<reference evidence="14" key="1">
    <citation type="submission" date="2020-05" db="EMBL/GenBank/DDBJ databases">
        <authorList>
            <person name="Chiriac C."/>
            <person name="Salcher M."/>
            <person name="Ghai R."/>
            <person name="Kavagutti S V."/>
        </authorList>
    </citation>
    <scope>NUCLEOTIDE SEQUENCE</scope>
</reference>
<evidence type="ECO:0000256" key="7">
    <source>
        <dbReference type="ARBA" id="ARBA00022989"/>
    </source>
</evidence>
<dbReference type="InterPro" id="IPR003593">
    <property type="entry name" value="AAA+_ATPase"/>
</dbReference>
<evidence type="ECO:0000256" key="8">
    <source>
        <dbReference type="ARBA" id="ARBA00023136"/>
    </source>
</evidence>
<evidence type="ECO:0000256" key="6">
    <source>
        <dbReference type="ARBA" id="ARBA00022840"/>
    </source>
</evidence>
<feature type="transmembrane region" description="Helical" evidence="10">
    <location>
        <begin position="311"/>
        <end position="332"/>
    </location>
</feature>
<dbReference type="PANTHER" id="PTHR43394:SF1">
    <property type="entry name" value="ATP-BINDING CASSETTE SUB-FAMILY B MEMBER 10, MITOCHONDRIAL"/>
    <property type="match status" value="1"/>
</dbReference>
<evidence type="ECO:0000259" key="11">
    <source>
        <dbReference type="PROSITE" id="PS50893"/>
    </source>
</evidence>
<dbReference type="PROSITE" id="PS00211">
    <property type="entry name" value="ABC_TRANSPORTER_1"/>
    <property type="match status" value="1"/>
</dbReference>
<evidence type="ECO:0000313" key="14">
    <source>
        <dbReference type="EMBL" id="CAB4820096.1"/>
    </source>
</evidence>
<keyword evidence="6" id="KW-0067">ATP-binding</keyword>
<evidence type="ECO:0000259" key="12">
    <source>
        <dbReference type="PROSITE" id="PS50929"/>
    </source>
</evidence>
<dbReference type="EMBL" id="CAFBQW010000001">
    <property type="protein sequence ID" value="CAB5059124.1"/>
    <property type="molecule type" value="Genomic_DNA"/>
</dbReference>
<dbReference type="InterPro" id="IPR039421">
    <property type="entry name" value="Type_1_exporter"/>
</dbReference>
<gene>
    <name evidence="13" type="ORF">UFOPK2582_00533</name>
    <name evidence="14" type="ORF">UFOPK3046_01694</name>
    <name evidence="15" type="ORF">UFOPK3914_00345</name>
    <name evidence="16" type="ORF">UFOPK4354_00029</name>
</gene>
<dbReference type="GO" id="GO:0015421">
    <property type="term" value="F:ABC-type oligopeptide transporter activity"/>
    <property type="evidence" value="ECO:0007669"/>
    <property type="project" value="TreeGrafter"/>
</dbReference>
<keyword evidence="3" id="KW-1003">Cell membrane</keyword>